<evidence type="ECO:0000313" key="1">
    <source>
        <dbReference type="EMBL" id="EGJ34166.1"/>
    </source>
</evidence>
<evidence type="ECO:0000313" key="2">
    <source>
        <dbReference type="Proteomes" id="UP000003959"/>
    </source>
</evidence>
<proteinExistence type="predicted"/>
<name>F4XNA7_9CYAN</name>
<keyword evidence="2" id="KW-1185">Reference proteome</keyword>
<sequence>MAGLKLAGWQVDGIPELRNDIKYSWVSYQLPITNY</sequence>
<organism evidence="1 2">
    <name type="scientific">Moorena producens 3L</name>
    <dbReference type="NCBI Taxonomy" id="489825"/>
    <lineage>
        <taxon>Bacteria</taxon>
        <taxon>Bacillati</taxon>
        <taxon>Cyanobacteriota</taxon>
        <taxon>Cyanophyceae</taxon>
        <taxon>Coleofasciculales</taxon>
        <taxon>Coleofasciculaceae</taxon>
        <taxon>Moorena</taxon>
    </lineage>
</organism>
<protein>
    <submittedName>
        <fullName evidence="1">Uncharacterized protein</fullName>
    </submittedName>
</protein>
<dbReference type="Proteomes" id="UP000003959">
    <property type="component" value="Unassembled WGS sequence"/>
</dbReference>
<reference evidence="2" key="1">
    <citation type="journal article" date="2011" name="Proc. Natl. Acad. Sci. U.S.A.">
        <title>Genomic insights into the physiology and ecology of the marine filamentous cyanobacterium Lyngbya majuscula.</title>
        <authorList>
            <person name="Jones A.C."/>
            <person name="Monroe E.A."/>
            <person name="Podell S."/>
            <person name="Hess W.R."/>
            <person name="Klages S."/>
            <person name="Esquenazi E."/>
            <person name="Niessen S."/>
            <person name="Hoover H."/>
            <person name="Rothmann M."/>
            <person name="Lasken R.S."/>
            <person name="Yates J.R.III."/>
            <person name="Reinhardt R."/>
            <person name="Kube M."/>
            <person name="Burkart M.D."/>
            <person name="Allen E.E."/>
            <person name="Dorrestein P.C."/>
            <person name="Gerwick W.H."/>
            <person name="Gerwick L."/>
        </authorList>
    </citation>
    <scope>NUCLEOTIDE SEQUENCE [LARGE SCALE GENOMIC DNA]</scope>
    <source>
        <strain evidence="2">3L</strain>
    </source>
</reference>
<dbReference type="EMBL" id="GL890840">
    <property type="protein sequence ID" value="EGJ34166.1"/>
    <property type="molecule type" value="Genomic_DNA"/>
</dbReference>
<dbReference type="AlphaFoldDB" id="F4XNA7"/>
<dbReference type="HOGENOM" id="CLU_3365914_0_0_3"/>
<accession>F4XNA7</accession>
<gene>
    <name evidence="1" type="ORF">LYNGBM3L_23800</name>
</gene>